<evidence type="ECO:0000313" key="2">
    <source>
        <dbReference type="EMBL" id="EWS71024.1"/>
    </source>
</evidence>
<organism evidence="2 3">
    <name type="scientific">Tetrahymena thermophila (strain SB210)</name>
    <dbReference type="NCBI Taxonomy" id="312017"/>
    <lineage>
        <taxon>Eukaryota</taxon>
        <taxon>Sar</taxon>
        <taxon>Alveolata</taxon>
        <taxon>Ciliophora</taxon>
        <taxon>Intramacronucleata</taxon>
        <taxon>Oligohymenophorea</taxon>
        <taxon>Hymenostomatida</taxon>
        <taxon>Tetrahymenina</taxon>
        <taxon>Tetrahymenidae</taxon>
        <taxon>Tetrahymena</taxon>
    </lineage>
</organism>
<dbReference type="Proteomes" id="UP000009168">
    <property type="component" value="Unassembled WGS sequence"/>
</dbReference>
<evidence type="ECO:0000313" key="3">
    <source>
        <dbReference type="Proteomes" id="UP000009168"/>
    </source>
</evidence>
<dbReference type="EMBL" id="GG662232">
    <property type="protein sequence ID" value="EWS71024.1"/>
    <property type="molecule type" value="Genomic_DNA"/>
</dbReference>
<dbReference type="InParanoid" id="W7XDW5"/>
<gene>
    <name evidence="2" type="ORF">TTHERM_001132893</name>
</gene>
<evidence type="ECO:0000256" key="1">
    <source>
        <dbReference type="SAM" id="Phobius"/>
    </source>
</evidence>
<dbReference type="AlphaFoldDB" id="W7XDW5"/>
<feature type="transmembrane region" description="Helical" evidence="1">
    <location>
        <begin position="15"/>
        <end position="37"/>
    </location>
</feature>
<sequence>MLAFSLDVRSPFNQIFKYLNLWIIQCTMIFFIIMQFLRPPNDKKLQQFMWCGETSQSDFKLINKQELKFNNYFFYLAQYLNCYQSFNLSFSITSKASQFDQVISEKELEKKQNAKFYQIFQEQNELSIYLQNCKETKEITALIASQLDFGACDYIDLIQLKQKNKLKKKQRNTHKIKGKIHFTQIDQLDSYNLLNKQIFCILF</sequence>
<dbReference type="KEGG" id="tet:TTHERM_001132893"/>
<proteinExistence type="predicted"/>
<dbReference type="GeneID" id="24441781"/>
<keyword evidence="1 2" id="KW-0812">Transmembrane</keyword>
<keyword evidence="3" id="KW-1185">Reference proteome</keyword>
<dbReference type="RefSeq" id="XP_012656445.1">
    <property type="nucleotide sequence ID" value="XM_012800991.1"/>
</dbReference>
<protein>
    <submittedName>
        <fullName evidence="2">Transmembrane protein, putative</fullName>
    </submittedName>
</protein>
<accession>W7XDW5</accession>
<keyword evidence="1" id="KW-1133">Transmembrane helix</keyword>
<reference evidence="3" key="1">
    <citation type="journal article" date="2006" name="PLoS Biol.">
        <title>Macronuclear genome sequence of the ciliate Tetrahymena thermophila, a model eukaryote.</title>
        <authorList>
            <person name="Eisen J.A."/>
            <person name="Coyne R.S."/>
            <person name="Wu M."/>
            <person name="Wu D."/>
            <person name="Thiagarajan M."/>
            <person name="Wortman J.R."/>
            <person name="Badger J.H."/>
            <person name="Ren Q."/>
            <person name="Amedeo P."/>
            <person name="Jones K.M."/>
            <person name="Tallon L.J."/>
            <person name="Delcher A.L."/>
            <person name="Salzberg S.L."/>
            <person name="Silva J.C."/>
            <person name="Haas B.J."/>
            <person name="Majoros W.H."/>
            <person name="Farzad M."/>
            <person name="Carlton J.M."/>
            <person name="Smith R.K. Jr."/>
            <person name="Garg J."/>
            <person name="Pearlman R.E."/>
            <person name="Karrer K.M."/>
            <person name="Sun L."/>
            <person name="Manning G."/>
            <person name="Elde N.C."/>
            <person name="Turkewitz A.P."/>
            <person name="Asai D.J."/>
            <person name="Wilkes D.E."/>
            <person name="Wang Y."/>
            <person name="Cai H."/>
            <person name="Collins K."/>
            <person name="Stewart B.A."/>
            <person name="Lee S.R."/>
            <person name="Wilamowska K."/>
            <person name="Weinberg Z."/>
            <person name="Ruzzo W.L."/>
            <person name="Wloga D."/>
            <person name="Gaertig J."/>
            <person name="Frankel J."/>
            <person name="Tsao C.-C."/>
            <person name="Gorovsky M.A."/>
            <person name="Keeling P.J."/>
            <person name="Waller R.F."/>
            <person name="Patron N.J."/>
            <person name="Cherry J.M."/>
            <person name="Stover N.A."/>
            <person name="Krieger C.J."/>
            <person name="del Toro C."/>
            <person name="Ryder H.F."/>
            <person name="Williamson S.C."/>
            <person name="Barbeau R.A."/>
            <person name="Hamilton E.P."/>
            <person name="Orias E."/>
        </authorList>
    </citation>
    <scope>NUCLEOTIDE SEQUENCE [LARGE SCALE GENOMIC DNA]</scope>
    <source>
        <strain evidence="3">SB210</strain>
    </source>
</reference>
<name>W7XDW5_TETTS</name>
<keyword evidence="1" id="KW-0472">Membrane</keyword>